<dbReference type="InterPro" id="IPR016130">
    <property type="entry name" value="Tyr_Pase_AS"/>
</dbReference>
<dbReference type="PROSITE" id="PS00383">
    <property type="entry name" value="TYR_PHOSPHATASE_1"/>
    <property type="match status" value="1"/>
</dbReference>
<dbReference type="AlphaFoldDB" id="A0A5C8CBZ9"/>
<dbReference type="InterPro" id="IPR000340">
    <property type="entry name" value="Dual-sp_phosphatase_cat-dom"/>
</dbReference>
<dbReference type="EMBL" id="SAYD01000018">
    <property type="protein sequence ID" value="TXJ38899.1"/>
    <property type="molecule type" value="Genomic_DNA"/>
</dbReference>
<evidence type="ECO:0000313" key="2">
    <source>
        <dbReference type="EMBL" id="TXJ11144.1"/>
    </source>
</evidence>
<reference evidence="2" key="2">
    <citation type="submission" date="2019-01" db="EMBL/GenBank/DDBJ databases">
        <authorList>
            <person name="Thorell K."/>
        </authorList>
    </citation>
    <scope>NUCLEOTIDE SEQUENCE</scope>
    <source>
        <strain evidence="3">PC3997IV</strain>
        <strain evidence="2">W1</strain>
    </source>
</reference>
<accession>A0A5C8CBZ9</accession>
<proteinExistence type="predicted"/>
<protein>
    <submittedName>
        <fullName evidence="2">Phosphatase</fullName>
    </submittedName>
</protein>
<dbReference type="InterPro" id="IPR029021">
    <property type="entry name" value="Prot-tyrosine_phosphatase-like"/>
</dbReference>
<dbReference type="RefSeq" id="WP_147546733.1">
    <property type="nucleotide sequence ID" value="NZ_SAXT01000006.1"/>
</dbReference>
<evidence type="ECO:0000259" key="1">
    <source>
        <dbReference type="PROSITE" id="PS50056"/>
    </source>
</evidence>
<feature type="domain" description="Tyrosine specific protein phosphatases" evidence="1">
    <location>
        <begin position="71"/>
        <end position="125"/>
    </location>
</feature>
<evidence type="ECO:0000313" key="5">
    <source>
        <dbReference type="Proteomes" id="UP000325116"/>
    </source>
</evidence>
<dbReference type="EMBL" id="SAXT01000006">
    <property type="protein sequence ID" value="TXJ11144.1"/>
    <property type="molecule type" value="Genomic_DNA"/>
</dbReference>
<comment type="caution">
    <text evidence="2">The sequence shown here is derived from an EMBL/GenBank/DDBJ whole genome shotgun (WGS) entry which is preliminary data.</text>
</comment>
<organism evidence="2 5">
    <name type="scientific">Brachyspira aalborgi</name>
    <dbReference type="NCBI Taxonomy" id="29522"/>
    <lineage>
        <taxon>Bacteria</taxon>
        <taxon>Pseudomonadati</taxon>
        <taxon>Spirochaetota</taxon>
        <taxon>Spirochaetia</taxon>
        <taxon>Brachyspirales</taxon>
        <taxon>Brachyspiraceae</taxon>
        <taxon>Brachyspira</taxon>
    </lineage>
</organism>
<dbReference type="Proteomes" id="UP000325116">
    <property type="component" value="Unassembled WGS sequence"/>
</dbReference>
<name>A0A5C8CBZ9_9SPIR</name>
<evidence type="ECO:0000313" key="4">
    <source>
        <dbReference type="Proteomes" id="UP000325002"/>
    </source>
</evidence>
<reference evidence="4 5" key="1">
    <citation type="journal article" date="1992" name="Lakartidningen">
        <title>[Penicillin V and not amoxicillin is the first choice preparation in acute otitis].</title>
        <authorList>
            <person name="Kamme C."/>
            <person name="Lundgren K."/>
            <person name="Prellner K."/>
        </authorList>
    </citation>
    <scope>NUCLEOTIDE SEQUENCE [LARGE SCALE GENOMIC DNA]</scope>
    <source>
        <strain evidence="3 4">PC3997IV</strain>
        <strain evidence="2 5">W1</strain>
    </source>
</reference>
<gene>
    <name evidence="2" type="ORF">EPJ80_11015</name>
    <name evidence="3" type="ORF">EPJ81_07185</name>
</gene>
<dbReference type="PROSITE" id="PS50056">
    <property type="entry name" value="TYR_PHOSPHATASE_2"/>
    <property type="match status" value="1"/>
</dbReference>
<dbReference type="Gene3D" id="3.90.190.10">
    <property type="entry name" value="Protein tyrosine phosphatase superfamily"/>
    <property type="match status" value="1"/>
</dbReference>
<sequence length="150" mass="17459">MTEIYKNLFVGNDNDCRKFEGAIVHACQSCFVRGVCGNARDKVVFENIDDLYLNLLDISTLSYDYAYPIIKKSIEFIDRKIKEKKVLIHCNFGASRSPSIALIYMANKGYIDNSSVKNAVSDFKNIYNNYYPGFGIYKYFERYWDDIIKF</sequence>
<dbReference type="Proteomes" id="UP000325002">
    <property type="component" value="Unassembled WGS sequence"/>
</dbReference>
<evidence type="ECO:0000313" key="3">
    <source>
        <dbReference type="EMBL" id="TXJ38899.1"/>
    </source>
</evidence>
<dbReference type="Pfam" id="PF00782">
    <property type="entry name" value="DSPc"/>
    <property type="match status" value="1"/>
</dbReference>
<dbReference type="SUPFAM" id="SSF52799">
    <property type="entry name" value="(Phosphotyrosine protein) phosphatases II"/>
    <property type="match status" value="1"/>
</dbReference>
<dbReference type="InterPro" id="IPR000387">
    <property type="entry name" value="Tyr_Pase_dom"/>
</dbReference>